<keyword evidence="5" id="KW-1133">Transmembrane helix</keyword>
<dbReference type="AlphaFoldDB" id="A0A4Y9T4H3"/>
<feature type="transmembrane region" description="Helical" evidence="5">
    <location>
        <begin position="24"/>
        <end position="44"/>
    </location>
</feature>
<dbReference type="InterPro" id="IPR058647">
    <property type="entry name" value="BSH_CzcB-like"/>
</dbReference>
<evidence type="ECO:0000256" key="5">
    <source>
        <dbReference type="SAM" id="Phobius"/>
    </source>
</evidence>
<evidence type="ECO:0000256" key="4">
    <source>
        <dbReference type="SAM" id="Coils"/>
    </source>
</evidence>
<accession>A0A4Y9T4H3</accession>
<evidence type="ECO:0000256" key="1">
    <source>
        <dbReference type="ARBA" id="ARBA00004196"/>
    </source>
</evidence>
<comment type="caution">
    <text evidence="7">The sequence shown here is derived from an EMBL/GenBank/DDBJ whole genome shotgun (WGS) entry which is preliminary data.</text>
</comment>
<dbReference type="PANTHER" id="PTHR32347">
    <property type="entry name" value="EFFLUX SYSTEM COMPONENT YKNX-RELATED"/>
    <property type="match status" value="1"/>
</dbReference>
<comment type="subcellular location">
    <subcellularLocation>
        <location evidence="1">Cell envelope</location>
    </subcellularLocation>
</comment>
<dbReference type="OrthoDB" id="5752864at2"/>
<dbReference type="NCBIfam" id="TIGR01730">
    <property type="entry name" value="RND_mfp"/>
    <property type="match status" value="1"/>
</dbReference>
<keyword evidence="5" id="KW-0472">Membrane</keyword>
<sequence>MIRDTSHQDAVIAPPRGHTFKRRALWIGGVTTIVVVSAMLLSAWRSSEHSVNAARLRIAEVGRGTLVRDASVNGRVVAAVSPTLYSTAPATVNLKVAAGDTVKKDQVLAVLESPDLADALKREQSSYEQLKAEVARQQILARKQKLTAQKEADTAEIDRLSAQRTLERYQGVANEGIIAKIDFQRAKDALQSAEIRAKHAAQAAALEGDDVTLALKTKVNELERQRLSLAEAQRRVDELTVRAPVDGFIGTLNVQNRMVVAANTALMTLVDLSKLEVELEVPETYVADMGLGMTAEIALPSGVATGKLSALSPEVVKNQVLARVRFDGAQPKGLRQSQRVTARLLIEEKPNVVMVQRGPFVESEGGRFAYLVKDGVAVRSPVQIGATSISSVEILSGAKPGDKIVISGTDTFQNAQRVSINN</sequence>
<evidence type="ECO:0000313" key="8">
    <source>
        <dbReference type="Proteomes" id="UP000297258"/>
    </source>
</evidence>
<keyword evidence="5" id="KW-0812">Transmembrane</keyword>
<keyword evidence="3 4" id="KW-0175">Coiled coil</keyword>
<dbReference type="SUPFAM" id="SSF111369">
    <property type="entry name" value="HlyD-like secretion proteins"/>
    <property type="match status" value="1"/>
</dbReference>
<gene>
    <name evidence="7" type="ORF">E4O92_02440</name>
</gene>
<dbReference type="Gene3D" id="2.40.420.20">
    <property type="match status" value="1"/>
</dbReference>
<feature type="coiled-coil region" evidence="4">
    <location>
        <begin position="215"/>
        <end position="242"/>
    </location>
</feature>
<feature type="domain" description="CzcB-like barrel-sandwich hybrid" evidence="6">
    <location>
        <begin position="92"/>
        <end position="271"/>
    </location>
</feature>
<comment type="similarity">
    <text evidence="2">Belongs to the membrane fusion protein (MFP) (TC 8.A.1) family.</text>
</comment>
<dbReference type="GO" id="GO:0030313">
    <property type="term" value="C:cell envelope"/>
    <property type="evidence" value="ECO:0007669"/>
    <property type="project" value="UniProtKB-SubCell"/>
</dbReference>
<dbReference type="PANTHER" id="PTHR32347:SF14">
    <property type="entry name" value="EFFLUX SYSTEM COMPONENT YKNX-RELATED"/>
    <property type="match status" value="1"/>
</dbReference>
<proteinExistence type="inferred from homology"/>
<dbReference type="Gene3D" id="2.40.30.170">
    <property type="match status" value="1"/>
</dbReference>
<dbReference type="InterPro" id="IPR050465">
    <property type="entry name" value="UPF0194_transport"/>
</dbReference>
<name>A0A4Y9T4H3_9BURK</name>
<reference evidence="7 8" key="1">
    <citation type="submission" date="2019-03" db="EMBL/GenBank/DDBJ databases">
        <title>Draft genome of Massilia hortus sp. nov., a novel bacterial species of the Oxalobacteraceae family.</title>
        <authorList>
            <person name="Peta V."/>
            <person name="Raths R."/>
            <person name="Bucking H."/>
        </authorList>
    </citation>
    <scope>NUCLEOTIDE SEQUENCE [LARGE SCALE GENOMIC DNA]</scope>
    <source>
        <strain evidence="7 8">ONC3</strain>
    </source>
</reference>
<dbReference type="GO" id="GO:0022857">
    <property type="term" value="F:transmembrane transporter activity"/>
    <property type="evidence" value="ECO:0007669"/>
    <property type="project" value="InterPro"/>
</dbReference>
<dbReference type="GO" id="GO:0016020">
    <property type="term" value="C:membrane"/>
    <property type="evidence" value="ECO:0007669"/>
    <property type="project" value="InterPro"/>
</dbReference>
<evidence type="ECO:0000256" key="3">
    <source>
        <dbReference type="ARBA" id="ARBA00023054"/>
    </source>
</evidence>
<evidence type="ECO:0000259" key="6">
    <source>
        <dbReference type="Pfam" id="PF25973"/>
    </source>
</evidence>
<dbReference type="EMBL" id="SPUM01000013">
    <property type="protein sequence ID" value="TFW35232.1"/>
    <property type="molecule type" value="Genomic_DNA"/>
</dbReference>
<dbReference type="RefSeq" id="WP_135188161.1">
    <property type="nucleotide sequence ID" value="NZ_SPUM01000013.1"/>
</dbReference>
<dbReference type="Proteomes" id="UP000297258">
    <property type="component" value="Unassembled WGS sequence"/>
</dbReference>
<dbReference type="Gene3D" id="2.40.50.100">
    <property type="match status" value="1"/>
</dbReference>
<organism evidence="7 8">
    <name type="scientific">Massilia horti</name>
    <dbReference type="NCBI Taxonomy" id="2562153"/>
    <lineage>
        <taxon>Bacteria</taxon>
        <taxon>Pseudomonadati</taxon>
        <taxon>Pseudomonadota</taxon>
        <taxon>Betaproteobacteria</taxon>
        <taxon>Burkholderiales</taxon>
        <taxon>Oxalobacteraceae</taxon>
        <taxon>Telluria group</taxon>
        <taxon>Massilia</taxon>
    </lineage>
</organism>
<feature type="coiled-coil region" evidence="4">
    <location>
        <begin position="117"/>
        <end position="163"/>
    </location>
</feature>
<dbReference type="Pfam" id="PF25973">
    <property type="entry name" value="BSH_CzcB"/>
    <property type="match status" value="1"/>
</dbReference>
<dbReference type="InterPro" id="IPR006143">
    <property type="entry name" value="RND_pump_MFP"/>
</dbReference>
<evidence type="ECO:0000313" key="7">
    <source>
        <dbReference type="EMBL" id="TFW35232.1"/>
    </source>
</evidence>
<keyword evidence="8" id="KW-1185">Reference proteome</keyword>
<evidence type="ECO:0000256" key="2">
    <source>
        <dbReference type="ARBA" id="ARBA00009477"/>
    </source>
</evidence>
<protein>
    <submittedName>
        <fullName evidence="7">Efflux RND transporter periplasmic adaptor subunit</fullName>
    </submittedName>
</protein>